<evidence type="ECO:0000256" key="7">
    <source>
        <dbReference type="RuleBase" id="RU368078"/>
    </source>
</evidence>
<dbReference type="SUPFAM" id="SSF57783">
    <property type="entry name" value="Zinc beta-ribbon"/>
    <property type="match status" value="1"/>
</dbReference>
<dbReference type="OrthoDB" id="44867at2759"/>
<evidence type="ECO:0000256" key="3">
    <source>
        <dbReference type="ARBA" id="ARBA00022771"/>
    </source>
</evidence>
<keyword evidence="11" id="KW-1185">Reference proteome</keyword>
<dbReference type="Pfam" id="PF08711">
    <property type="entry name" value="Med26"/>
    <property type="match status" value="1"/>
</dbReference>
<keyword evidence="4 7" id="KW-0862">Zinc</keyword>
<evidence type="ECO:0000313" key="11">
    <source>
        <dbReference type="Proteomes" id="UP000652761"/>
    </source>
</evidence>
<dbReference type="InterPro" id="IPR006289">
    <property type="entry name" value="TFSII"/>
</dbReference>
<dbReference type="CDD" id="cd13749">
    <property type="entry name" value="Zn-ribbon_TFIIS"/>
    <property type="match status" value="1"/>
</dbReference>
<dbReference type="SMART" id="SM00440">
    <property type="entry name" value="ZnF_C2C2"/>
    <property type="match status" value="1"/>
</dbReference>
<protein>
    <recommendedName>
        <fullName evidence="7">Transcription elongation factor</fullName>
    </recommendedName>
</protein>
<dbReference type="PROSITE" id="PS00466">
    <property type="entry name" value="ZF_TFIIS_1"/>
    <property type="match status" value="1"/>
</dbReference>
<dbReference type="InterPro" id="IPR017923">
    <property type="entry name" value="TFIIS_N"/>
</dbReference>
<dbReference type="Proteomes" id="UP000652761">
    <property type="component" value="Unassembled WGS sequence"/>
</dbReference>
<evidence type="ECO:0000256" key="1">
    <source>
        <dbReference type="ARBA" id="ARBA00004123"/>
    </source>
</evidence>
<dbReference type="GO" id="GO:0006368">
    <property type="term" value="P:transcription elongation by RNA polymerase II"/>
    <property type="evidence" value="ECO:0007669"/>
    <property type="project" value="InterPro"/>
</dbReference>
<gene>
    <name evidence="10" type="ORF">Taro_050290</name>
</gene>
<dbReference type="Gene3D" id="1.10.472.30">
    <property type="entry name" value="Transcription elongation factor S-II, central domain"/>
    <property type="match status" value="1"/>
</dbReference>
<name>A0A843XDF5_COLES</name>
<dbReference type="Pfam" id="PF01096">
    <property type="entry name" value="Zn_ribbon_TFIIS"/>
    <property type="match status" value="1"/>
</dbReference>
<dbReference type="EMBL" id="NMUH01007467">
    <property type="protein sequence ID" value="MQM17322.1"/>
    <property type="molecule type" value="Genomic_DNA"/>
</dbReference>
<evidence type="ECO:0000259" key="8">
    <source>
        <dbReference type="PROSITE" id="PS51133"/>
    </source>
</evidence>
<dbReference type="PROSITE" id="PS51321">
    <property type="entry name" value="TFIIS_CENTRAL"/>
    <property type="match status" value="1"/>
</dbReference>
<keyword evidence="7" id="KW-0804">Transcription</keyword>
<dbReference type="PANTHER" id="PTHR11477:SF0">
    <property type="entry name" value="IP08861P-RELATED"/>
    <property type="match status" value="1"/>
</dbReference>
<keyword evidence="2 7" id="KW-0479">Metal-binding</keyword>
<reference evidence="10" key="1">
    <citation type="submission" date="2017-07" db="EMBL/GenBank/DDBJ databases">
        <title>Taro Niue Genome Assembly and Annotation.</title>
        <authorList>
            <person name="Atibalentja N."/>
            <person name="Keating K."/>
            <person name="Fields C.J."/>
        </authorList>
    </citation>
    <scope>NUCLEOTIDE SEQUENCE</scope>
    <source>
        <strain evidence="10">Niue_2</strain>
        <tissue evidence="10">Leaf</tissue>
    </source>
</reference>
<dbReference type="PIRSF" id="PIRSF006704">
    <property type="entry name" value="TF_IIS"/>
    <property type="match status" value="1"/>
</dbReference>
<comment type="caution">
    <text evidence="10">The sequence shown here is derived from an EMBL/GenBank/DDBJ whole genome shotgun (WGS) entry which is preliminary data.</text>
</comment>
<dbReference type="GO" id="GO:0008270">
    <property type="term" value="F:zinc ion binding"/>
    <property type="evidence" value="ECO:0007669"/>
    <property type="project" value="UniProtKB-UniRule"/>
</dbReference>
<dbReference type="InterPro" id="IPR035441">
    <property type="entry name" value="TFIIS/LEDGF_dom_sf"/>
</dbReference>
<comment type="similarity">
    <text evidence="7">Belongs to the TFS-II family.</text>
</comment>
<comment type="subcellular location">
    <subcellularLocation>
        <location evidence="1 7">Nucleus</location>
    </subcellularLocation>
</comment>
<dbReference type="FunFam" id="2.20.25.10:FF:000001">
    <property type="entry name" value="Probable Transcription elongation factor S-II"/>
    <property type="match status" value="1"/>
</dbReference>
<keyword evidence="7" id="KW-0238">DNA-binding</keyword>
<dbReference type="InterPro" id="IPR036575">
    <property type="entry name" value="TFIIS_cen_dom_sf"/>
</dbReference>
<dbReference type="AlphaFoldDB" id="A0A843XDF5"/>
<dbReference type="Gene3D" id="1.20.930.10">
    <property type="entry name" value="Conserved domain common to transcription factors TFIIS, elongin A, CRSP70"/>
    <property type="match status" value="1"/>
</dbReference>
<evidence type="ECO:0000313" key="10">
    <source>
        <dbReference type="EMBL" id="MQM17322.1"/>
    </source>
</evidence>
<accession>A0A843XDF5</accession>
<evidence type="ECO:0000256" key="2">
    <source>
        <dbReference type="ARBA" id="ARBA00022723"/>
    </source>
</evidence>
<keyword evidence="7" id="KW-0805">Transcription regulation</keyword>
<evidence type="ECO:0000256" key="5">
    <source>
        <dbReference type="ARBA" id="ARBA00023242"/>
    </source>
</evidence>
<dbReference type="GO" id="GO:0005634">
    <property type="term" value="C:nucleus"/>
    <property type="evidence" value="ECO:0007669"/>
    <property type="project" value="UniProtKB-SubCell"/>
</dbReference>
<keyword evidence="3 6" id="KW-0863">Zinc-finger</keyword>
<dbReference type="Pfam" id="PF07500">
    <property type="entry name" value="TFIIS_M"/>
    <property type="match status" value="1"/>
</dbReference>
<dbReference type="InterPro" id="IPR003618">
    <property type="entry name" value="TFIIS_cen_dom"/>
</dbReference>
<proteinExistence type="inferred from homology"/>
<dbReference type="SUPFAM" id="SSF47676">
    <property type="entry name" value="Conserved domain common to transcription factors TFIIS, elongin A, CRSP70"/>
    <property type="match status" value="1"/>
</dbReference>
<evidence type="ECO:0000256" key="6">
    <source>
        <dbReference type="PROSITE-ProRule" id="PRU00472"/>
    </source>
</evidence>
<dbReference type="Gene3D" id="2.20.25.10">
    <property type="match status" value="1"/>
</dbReference>
<feature type="domain" description="TFIIS central" evidence="9">
    <location>
        <begin position="206"/>
        <end position="329"/>
    </location>
</feature>
<evidence type="ECO:0000259" key="9">
    <source>
        <dbReference type="PROSITE" id="PS51321"/>
    </source>
</evidence>
<dbReference type="PROSITE" id="PS51133">
    <property type="entry name" value="ZF_TFIIS_2"/>
    <property type="match status" value="1"/>
</dbReference>
<sequence length="374" mass="42105">MGSSPVGSVSGGLRLRWDKTPVGYPPLCSTPIKGDPMLQEEDLKTKCKGVLEEVSSKKKGTRGVGKGILCLTKHPDKKIQTMASELRQYWKDLVVDEVTNSNKKKNTLEDRASPQVGEKSNQAVTIKVERVQSSGAMRVDGVPRSEAFKSERNGLHENISESGSVKIKSSMKVEIIKVEKATREEKQSTVFRPPKLTSMLKCNDELRDKFREIMAEALSKVHGEAPEEMKDEVAACDPIRVAVSVESLMFEKLGRSNGAQKAKYRSIMFNMRDSKNPDLRRRVLLGHVKPPQLITMTPEEMASDDRKRQNQQIKDKAIFECERGAPAKATTDQFKCGRCGKRKTTYYQMQTRSADEPMTTYVTCVECNHHWKFC</sequence>
<organism evidence="10 11">
    <name type="scientific">Colocasia esculenta</name>
    <name type="common">Wild taro</name>
    <name type="synonym">Arum esculentum</name>
    <dbReference type="NCBI Taxonomy" id="4460"/>
    <lineage>
        <taxon>Eukaryota</taxon>
        <taxon>Viridiplantae</taxon>
        <taxon>Streptophyta</taxon>
        <taxon>Embryophyta</taxon>
        <taxon>Tracheophyta</taxon>
        <taxon>Spermatophyta</taxon>
        <taxon>Magnoliopsida</taxon>
        <taxon>Liliopsida</taxon>
        <taxon>Araceae</taxon>
        <taxon>Aroideae</taxon>
        <taxon>Colocasieae</taxon>
        <taxon>Colocasia</taxon>
    </lineage>
</organism>
<evidence type="ECO:0000256" key="4">
    <source>
        <dbReference type="ARBA" id="ARBA00022833"/>
    </source>
</evidence>
<dbReference type="InterPro" id="IPR001222">
    <property type="entry name" value="Znf_TFIIS"/>
</dbReference>
<dbReference type="GO" id="GO:0003677">
    <property type="term" value="F:DNA binding"/>
    <property type="evidence" value="ECO:0007669"/>
    <property type="project" value="UniProtKB-KW"/>
</dbReference>
<dbReference type="NCBIfam" id="TIGR01385">
    <property type="entry name" value="TFSII"/>
    <property type="match status" value="1"/>
</dbReference>
<comment type="function">
    <text evidence="7">Necessary for efficient RNA polymerase II transcription elongation past template-encoded arresting sites.</text>
</comment>
<dbReference type="PANTHER" id="PTHR11477">
    <property type="entry name" value="TRANSCRIPTION FACTOR S-II ZINC FINGER DOMAIN-CONTAINING PROTEIN"/>
    <property type="match status" value="1"/>
</dbReference>
<dbReference type="InterPro" id="IPR035100">
    <property type="entry name" value="TF_IIS-typ"/>
</dbReference>
<dbReference type="SMART" id="SM00510">
    <property type="entry name" value="TFS2M"/>
    <property type="match status" value="1"/>
</dbReference>
<feature type="domain" description="TFIIS-type" evidence="8">
    <location>
        <begin position="332"/>
        <end position="372"/>
    </location>
</feature>
<keyword evidence="5 7" id="KW-0539">Nucleus</keyword>
<dbReference type="SUPFAM" id="SSF46942">
    <property type="entry name" value="Elongation factor TFIIS domain 2"/>
    <property type="match status" value="1"/>
</dbReference>